<gene>
    <name evidence="1" type="ORF">L6164_002354</name>
</gene>
<dbReference type="Proteomes" id="UP000828941">
    <property type="component" value="Chromosome 2"/>
</dbReference>
<proteinExistence type="predicted"/>
<name>A0ACB9Q0N0_BAUVA</name>
<accession>A0ACB9Q0N0</accession>
<keyword evidence="2" id="KW-1185">Reference proteome</keyword>
<organism evidence="1 2">
    <name type="scientific">Bauhinia variegata</name>
    <name type="common">Purple orchid tree</name>
    <name type="synonym">Phanera variegata</name>
    <dbReference type="NCBI Taxonomy" id="167791"/>
    <lineage>
        <taxon>Eukaryota</taxon>
        <taxon>Viridiplantae</taxon>
        <taxon>Streptophyta</taxon>
        <taxon>Embryophyta</taxon>
        <taxon>Tracheophyta</taxon>
        <taxon>Spermatophyta</taxon>
        <taxon>Magnoliopsida</taxon>
        <taxon>eudicotyledons</taxon>
        <taxon>Gunneridae</taxon>
        <taxon>Pentapetalae</taxon>
        <taxon>rosids</taxon>
        <taxon>fabids</taxon>
        <taxon>Fabales</taxon>
        <taxon>Fabaceae</taxon>
        <taxon>Cercidoideae</taxon>
        <taxon>Cercideae</taxon>
        <taxon>Bauhiniinae</taxon>
        <taxon>Bauhinia</taxon>
    </lineage>
</organism>
<reference evidence="1 2" key="1">
    <citation type="journal article" date="2022" name="DNA Res.">
        <title>Chromosomal-level genome assembly of the orchid tree Bauhinia variegata (Leguminosae; Cercidoideae) supports the allotetraploid origin hypothesis of Bauhinia.</title>
        <authorList>
            <person name="Zhong Y."/>
            <person name="Chen Y."/>
            <person name="Zheng D."/>
            <person name="Pang J."/>
            <person name="Liu Y."/>
            <person name="Luo S."/>
            <person name="Meng S."/>
            <person name="Qian L."/>
            <person name="Wei D."/>
            <person name="Dai S."/>
            <person name="Zhou R."/>
        </authorList>
    </citation>
    <scope>NUCLEOTIDE SEQUENCE [LARGE SCALE GENOMIC DNA]</scope>
    <source>
        <strain evidence="1">BV-YZ2020</strain>
    </source>
</reference>
<dbReference type="EMBL" id="CM039427">
    <property type="protein sequence ID" value="KAI4353401.1"/>
    <property type="molecule type" value="Genomic_DNA"/>
</dbReference>
<evidence type="ECO:0000313" key="1">
    <source>
        <dbReference type="EMBL" id="KAI4353401.1"/>
    </source>
</evidence>
<protein>
    <submittedName>
        <fullName evidence="1">Uncharacterized protein</fullName>
    </submittedName>
</protein>
<sequence>MRMQLVSWFSFILCYCLYLNVNIFGMSSQCLVDQQTLLLKLKDSLAFKPGNSSKLVSWNQSLDCCLWNGVTCNGEGSVIGLDLSGEMISGGINNTSSIFSLQNLQILNLSNNNFSSEIPSEFNKLTNLTLLNLSFASFAGQIPMEISQLTRLVTLDISSLSYLTGKELKLENPNLQKLVQNLTRLRQLYLDGVSISAQGQEWCNALLKLKSLQELSMSNCNLSGPIDSSLASLKKLSVIRLDQNNLSSTVPEFFANFTNLTTLHLTSCGLSGMFPPSIFQVVTLTSIDITYNTGLHGYLPDFPLNGSLKTLVVSNTNFSGPFPYSISNLRQLTKLDFSKCQFGGTLASSMSNLTELTYVDLSNNNFTGPIPSFNRSRYLTHLDLSHNDLKGGILSAHLEDLPDLVYIDLRYNSLSGSIPSSLFSLPLLQKIQLSYNNFDGQLVEFSNSSSSALDTLDLSSNNLTGPIPSSIFNLRNLSILQLSSNQLNGSIKLEMFRRLLNLTTLDISYNNLSLDANVTDSPLSSFPNISTLKLSSCKLREFPLFLRNQYKLTNLDLSNNQIQGKIPKWIWELQFLGSLNLSNNCLVGLEGPLQTLTTILSVLDLHSNKLEGQIPALPPSVTYLDLSNNKFSSVTPPDVGTNLNAIIFLSLSNNSVHGSIPLFLCNASSLQVLDLSDNNFDGTIPDCLTKSESLAVLNLRNNSLHGSIPDTFPASCVLKTLDIRQNLLGGMIPKSLANCTMLEVLDLGKNKIMGGFPCLLKKISTLRVLVLRENHFHGQIGCPAGNSTWHNLQIVDIAFNNFTGMLPGRCFNTWKAMMLNEDRAISETNHLRFEVLQYGKVYYQDSVTVTTKGQTMNLVKILTVFTSIDFSSNQFEGSIPEEMMNFRALYALNLSNNALSGQIPSSIGNLKDLESLDMSNNSLEGEIPTQLASLTFLSFLNLSYNHLVGKIPTGTQLQSFEAASFIGNEKLCGPPLSKYCSESTKVGYKDSEAKFDWQFISTGVGFGFGAGLVVAPLMFWERGRKWINNSIDKILLVFFAMFGLVYTPIDDDEENGEDTEEQDAKKREDLYYNEDEDNSDYLDEFQGQYCVFCSKLDINMKKVIHDPTCTCHFSPPISTSASSSASFSP</sequence>
<comment type="caution">
    <text evidence="1">The sequence shown here is derived from an EMBL/GenBank/DDBJ whole genome shotgun (WGS) entry which is preliminary data.</text>
</comment>
<evidence type="ECO:0000313" key="2">
    <source>
        <dbReference type="Proteomes" id="UP000828941"/>
    </source>
</evidence>